<dbReference type="SUPFAM" id="SSF55347">
    <property type="entry name" value="Glyceraldehyde-3-phosphate dehydrogenase-like, C-terminal domain"/>
    <property type="match status" value="1"/>
</dbReference>
<dbReference type="InterPro" id="IPR055170">
    <property type="entry name" value="GFO_IDH_MocA-like_dom"/>
</dbReference>
<dbReference type="Pfam" id="PF01408">
    <property type="entry name" value="GFO_IDH_MocA"/>
    <property type="match status" value="1"/>
</dbReference>
<evidence type="ECO:0000259" key="1">
    <source>
        <dbReference type="Pfam" id="PF01408"/>
    </source>
</evidence>
<feature type="domain" description="Gfo/Idh/MocA-like oxidoreductase N-terminal" evidence="1">
    <location>
        <begin position="6"/>
        <end position="122"/>
    </location>
</feature>
<dbReference type="InterPro" id="IPR051317">
    <property type="entry name" value="Gfo/Idh/MocA_oxidoreduct"/>
</dbReference>
<sequence>MSKELSFAVIGCGFWAQYQIAAWKELEGVHLVAVCDQDGEKAQQTAQKFGAPQHYTDAKAMLEKEDLDFVDIITNVGTHATFTQLAARYQLPAICQKPFAPDLETARQMIMAHRAAGMPLFVHENFRWQAPLRRVKEIMDAGEIGKTFKGRVSFCSAFPVFDNQPFLAELDRFILADIGSHVLDVVRFLFGEALNLRCLTKRVNPDIAGEDVANVLLEMQNGVHCYAEMSYASVLEKEAFPQTLVLIEGSEGSIRLDHNYRITVTTRSGSYRKVAAPKKYDWVNPDYALVQSSMVDINQNFLTALQTGSLPETTAADNYRTLQLVYECYRSAKMKQVITLEEPIFS</sequence>
<dbReference type="SUPFAM" id="SSF51735">
    <property type="entry name" value="NAD(P)-binding Rossmann-fold domains"/>
    <property type="match status" value="1"/>
</dbReference>
<dbReference type="InterPro" id="IPR000683">
    <property type="entry name" value="Gfo/Idh/MocA-like_OxRdtase_N"/>
</dbReference>
<evidence type="ECO:0000259" key="2">
    <source>
        <dbReference type="Pfam" id="PF22725"/>
    </source>
</evidence>
<dbReference type="GO" id="GO:0000166">
    <property type="term" value="F:nucleotide binding"/>
    <property type="evidence" value="ECO:0007669"/>
    <property type="project" value="InterPro"/>
</dbReference>
<gene>
    <name evidence="3" type="ORF">K4G66_08895</name>
</gene>
<dbReference type="InterPro" id="IPR036291">
    <property type="entry name" value="NAD(P)-bd_dom_sf"/>
</dbReference>
<dbReference type="PANTHER" id="PTHR43708">
    <property type="entry name" value="CONSERVED EXPRESSED OXIDOREDUCTASE (EUROFUNG)"/>
    <property type="match status" value="1"/>
</dbReference>
<dbReference type="Gene3D" id="3.40.50.720">
    <property type="entry name" value="NAD(P)-binding Rossmann-like Domain"/>
    <property type="match status" value="1"/>
</dbReference>
<protein>
    <submittedName>
        <fullName evidence="3">Gfo/Idh/MocA family oxidoreductase</fullName>
    </submittedName>
</protein>
<name>A0AA49GUL2_9BACT</name>
<feature type="domain" description="GFO/IDH/MocA-like oxidoreductase" evidence="2">
    <location>
        <begin position="133"/>
        <end position="255"/>
    </location>
</feature>
<organism evidence="3">
    <name type="scientific">Roseihalotalea indica</name>
    <dbReference type="NCBI Taxonomy" id="2867963"/>
    <lineage>
        <taxon>Bacteria</taxon>
        <taxon>Pseudomonadati</taxon>
        <taxon>Bacteroidota</taxon>
        <taxon>Cytophagia</taxon>
        <taxon>Cytophagales</taxon>
        <taxon>Catalimonadaceae</taxon>
        <taxon>Roseihalotalea</taxon>
    </lineage>
</organism>
<dbReference type="PANTHER" id="PTHR43708:SF8">
    <property type="entry name" value="OXIDOREDUCTASE"/>
    <property type="match status" value="1"/>
</dbReference>
<reference evidence="3" key="1">
    <citation type="journal article" date="2023" name="Comput. Struct. Biotechnol. J.">
        <title>Discovery of a novel marine Bacteroidetes with a rich repertoire of carbohydrate-active enzymes.</title>
        <authorList>
            <person name="Chen B."/>
            <person name="Liu G."/>
            <person name="Chen Q."/>
            <person name="Wang H."/>
            <person name="Liu L."/>
            <person name="Tang K."/>
        </authorList>
    </citation>
    <scope>NUCLEOTIDE SEQUENCE</scope>
    <source>
        <strain evidence="3">TK19036</strain>
    </source>
</reference>
<evidence type="ECO:0000313" key="3">
    <source>
        <dbReference type="EMBL" id="WKN38819.1"/>
    </source>
</evidence>
<dbReference type="Gene3D" id="3.30.360.10">
    <property type="entry name" value="Dihydrodipicolinate Reductase, domain 2"/>
    <property type="match status" value="1"/>
</dbReference>
<dbReference type="AlphaFoldDB" id="A0AA49GUL2"/>
<reference evidence="3" key="2">
    <citation type="journal article" date="2024" name="Antonie Van Leeuwenhoek">
        <title>Roseihalotalea indica gen. nov., sp. nov., a halophilic Bacteroidetes from mesopelagic Southwest Indian Ocean with higher carbohydrate metabolic potential.</title>
        <authorList>
            <person name="Chen B."/>
            <person name="Zhang M."/>
            <person name="Lin D."/>
            <person name="Ye J."/>
            <person name="Tang K."/>
        </authorList>
    </citation>
    <scope>NUCLEOTIDE SEQUENCE</scope>
    <source>
        <strain evidence="3">TK19036</strain>
    </source>
</reference>
<accession>A0AA49GUL2</accession>
<dbReference type="Pfam" id="PF22725">
    <property type="entry name" value="GFO_IDH_MocA_C3"/>
    <property type="match status" value="1"/>
</dbReference>
<dbReference type="EMBL" id="CP120682">
    <property type="protein sequence ID" value="WKN38819.1"/>
    <property type="molecule type" value="Genomic_DNA"/>
</dbReference>
<proteinExistence type="predicted"/>